<dbReference type="Gene3D" id="3.10.430.100">
    <property type="entry name" value="Ribosomal protein L9, C-terminal domain"/>
    <property type="match status" value="1"/>
</dbReference>
<evidence type="ECO:0000256" key="7">
    <source>
        <dbReference type="HAMAP-Rule" id="MF_00503"/>
    </source>
</evidence>
<dbReference type="InterPro" id="IPR009027">
    <property type="entry name" value="Ribosomal_bL9/RNase_H1_N"/>
</dbReference>
<keyword evidence="3 7" id="KW-0694">RNA-binding</keyword>
<evidence type="ECO:0000256" key="1">
    <source>
        <dbReference type="ARBA" id="ARBA00010605"/>
    </source>
</evidence>
<dbReference type="Gene3D" id="3.40.5.10">
    <property type="entry name" value="Ribosomal protein L9, N-terminal domain"/>
    <property type="match status" value="1"/>
</dbReference>
<dbReference type="Proteomes" id="UP000051373">
    <property type="component" value="Unassembled WGS sequence"/>
</dbReference>
<evidence type="ECO:0000256" key="6">
    <source>
        <dbReference type="ARBA" id="ARBA00035292"/>
    </source>
</evidence>
<dbReference type="EMBL" id="LJUJ01000004">
    <property type="protein sequence ID" value="KPK64243.1"/>
    <property type="molecule type" value="Genomic_DNA"/>
</dbReference>
<evidence type="ECO:0000313" key="11">
    <source>
        <dbReference type="Proteomes" id="UP000051373"/>
    </source>
</evidence>
<dbReference type="Pfam" id="PF01281">
    <property type="entry name" value="Ribosomal_L9_N"/>
    <property type="match status" value="1"/>
</dbReference>
<dbReference type="InterPro" id="IPR036791">
    <property type="entry name" value="Ribosomal_bL9_C_sf"/>
</dbReference>
<evidence type="ECO:0000256" key="2">
    <source>
        <dbReference type="ARBA" id="ARBA00022730"/>
    </source>
</evidence>
<evidence type="ECO:0000256" key="4">
    <source>
        <dbReference type="ARBA" id="ARBA00022980"/>
    </source>
</evidence>
<sequence length="149" mass="16504">MKVILLKPLEKIGKPLDIVEVKDGYARNYLFPRKIAIEATKGNLSGLEKSKKRFSKQMEKIRTIGMDLAERINNLSVKTTIKTGMDGKSFGSITSADLASLLEAEGIEIDKKHIVLKESLKHPGIYDVKVHLGENLDAVFKVAVLEEGV</sequence>
<comment type="caution">
    <text evidence="10">The sequence shown here is derived from an EMBL/GenBank/DDBJ whole genome shotgun (WGS) entry which is preliminary data.</text>
</comment>
<dbReference type="Pfam" id="PF03948">
    <property type="entry name" value="Ribosomal_L9_C"/>
    <property type="match status" value="1"/>
</dbReference>
<dbReference type="GO" id="GO:0005840">
    <property type="term" value="C:ribosome"/>
    <property type="evidence" value="ECO:0007669"/>
    <property type="project" value="UniProtKB-KW"/>
</dbReference>
<proteinExistence type="inferred from homology"/>
<comment type="function">
    <text evidence="7">Binds to the 23S rRNA.</text>
</comment>
<evidence type="ECO:0000313" key="10">
    <source>
        <dbReference type="EMBL" id="KPK64243.1"/>
    </source>
</evidence>
<feature type="domain" description="Ribosomal protein L9" evidence="8">
    <location>
        <begin position="1"/>
        <end position="45"/>
    </location>
</feature>
<keyword evidence="2 7" id="KW-0699">rRNA-binding</keyword>
<evidence type="ECO:0000259" key="9">
    <source>
        <dbReference type="Pfam" id="PF03948"/>
    </source>
</evidence>
<protein>
    <recommendedName>
        <fullName evidence="6 7">Large ribosomal subunit protein bL9</fullName>
    </recommendedName>
</protein>
<dbReference type="InterPro" id="IPR020594">
    <property type="entry name" value="Ribosomal_bL9_bac/chp"/>
</dbReference>
<feature type="domain" description="Large ribosomal subunit protein bL9 C-terminal" evidence="9">
    <location>
        <begin position="67"/>
        <end position="145"/>
    </location>
</feature>
<accession>A0A0S8FU63</accession>
<dbReference type="SUPFAM" id="SSF55653">
    <property type="entry name" value="Ribosomal protein L9 C-domain"/>
    <property type="match status" value="1"/>
</dbReference>
<name>A0A0S8FU63_UNCW3</name>
<dbReference type="InterPro" id="IPR000244">
    <property type="entry name" value="Ribosomal_bL9"/>
</dbReference>
<dbReference type="GO" id="GO:0003735">
    <property type="term" value="F:structural constituent of ribosome"/>
    <property type="evidence" value="ECO:0007669"/>
    <property type="project" value="InterPro"/>
</dbReference>
<dbReference type="PANTHER" id="PTHR21368">
    <property type="entry name" value="50S RIBOSOMAL PROTEIN L9"/>
    <property type="match status" value="1"/>
</dbReference>
<dbReference type="GO" id="GO:0019843">
    <property type="term" value="F:rRNA binding"/>
    <property type="evidence" value="ECO:0007669"/>
    <property type="project" value="UniProtKB-UniRule"/>
</dbReference>
<dbReference type="GO" id="GO:0006412">
    <property type="term" value="P:translation"/>
    <property type="evidence" value="ECO:0007669"/>
    <property type="project" value="UniProtKB-UniRule"/>
</dbReference>
<dbReference type="SUPFAM" id="SSF55658">
    <property type="entry name" value="L9 N-domain-like"/>
    <property type="match status" value="1"/>
</dbReference>
<dbReference type="PATRIC" id="fig|1703779.3.peg.631"/>
<dbReference type="HAMAP" id="MF_00503">
    <property type="entry name" value="Ribosomal_bL9"/>
    <property type="match status" value="1"/>
</dbReference>
<evidence type="ECO:0000256" key="3">
    <source>
        <dbReference type="ARBA" id="ARBA00022884"/>
    </source>
</evidence>
<organism evidence="10 11">
    <name type="scientific">candidate division WOR_3 bacterium SM23_42</name>
    <dbReference type="NCBI Taxonomy" id="1703779"/>
    <lineage>
        <taxon>Bacteria</taxon>
        <taxon>Bacteria division WOR-3</taxon>
    </lineage>
</organism>
<dbReference type="AlphaFoldDB" id="A0A0S8FU63"/>
<dbReference type="InterPro" id="IPR020069">
    <property type="entry name" value="Ribosomal_bL9_C"/>
</dbReference>
<reference evidence="10 11" key="1">
    <citation type="journal article" date="2015" name="Microbiome">
        <title>Genomic resolution of linkages in carbon, nitrogen, and sulfur cycling among widespread estuary sediment bacteria.</title>
        <authorList>
            <person name="Baker B.J."/>
            <person name="Lazar C.S."/>
            <person name="Teske A.P."/>
            <person name="Dick G.J."/>
        </authorList>
    </citation>
    <scope>NUCLEOTIDE SEQUENCE [LARGE SCALE GENOMIC DNA]</scope>
    <source>
        <strain evidence="10">SM23_42</strain>
    </source>
</reference>
<dbReference type="InterPro" id="IPR036935">
    <property type="entry name" value="Ribosomal_bL9_N_sf"/>
</dbReference>
<evidence type="ECO:0000256" key="5">
    <source>
        <dbReference type="ARBA" id="ARBA00023274"/>
    </source>
</evidence>
<keyword evidence="4 7" id="KW-0689">Ribosomal protein</keyword>
<dbReference type="NCBIfam" id="TIGR00158">
    <property type="entry name" value="L9"/>
    <property type="match status" value="1"/>
</dbReference>
<comment type="similarity">
    <text evidence="1 7">Belongs to the bacterial ribosomal protein bL9 family.</text>
</comment>
<dbReference type="STRING" id="1703779.AMJ83_03170"/>
<dbReference type="GO" id="GO:1990904">
    <property type="term" value="C:ribonucleoprotein complex"/>
    <property type="evidence" value="ECO:0007669"/>
    <property type="project" value="UniProtKB-KW"/>
</dbReference>
<evidence type="ECO:0000259" key="8">
    <source>
        <dbReference type="Pfam" id="PF01281"/>
    </source>
</evidence>
<dbReference type="InterPro" id="IPR020070">
    <property type="entry name" value="Ribosomal_bL9_N"/>
</dbReference>
<keyword evidence="5 7" id="KW-0687">Ribonucleoprotein</keyword>
<gene>
    <name evidence="7" type="primary">rplI</name>
    <name evidence="10" type="ORF">AMJ83_03170</name>
</gene>